<organism evidence="1 2">
    <name type="scientific">Tunturiibacter lichenicola</name>
    <dbReference type="NCBI Taxonomy" id="2051959"/>
    <lineage>
        <taxon>Bacteria</taxon>
        <taxon>Pseudomonadati</taxon>
        <taxon>Acidobacteriota</taxon>
        <taxon>Terriglobia</taxon>
        <taxon>Terriglobales</taxon>
        <taxon>Acidobacteriaceae</taxon>
        <taxon>Tunturiibacter</taxon>
    </lineage>
</organism>
<dbReference type="SUPFAM" id="SSF46785">
    <property type="entry name" value="Winged helix' DNA-binding domain"/>
    <property type="match status" value="1"/>
</dbReference>
<dbReference type="Proteomes" id="UP000564385">
    <property type="component" value="Unassembled WGS sequence"/>
</dbReference>
<name>A0A852VFI9_9BACT</name>
<evidence type="ECO:0000313" key="1">
    <source>
        <dbReference type="EMBL" id="NYF90410.1"/>
    </source>
</evidence>
<proteinExistence type="predicted"/>
<dbReference type="InterPro" id="IPR036388">
    <property type="entry name" value="WH-like_DNA-bd_sf"/>
</dbReference>
<accession>A0A852VFI9</accession>
<dbReference type="Gene3D" id="1.10.10.10">
    <property type="entry name" value="Winged helix-like DNA-binding domain superfamily/Winged helix DNA-binding domain"/>
    <property type="match status" value="1"/>
</dbReference>
<dbReference type="EMBL" id="JACCCU010000002">
    <property type="protein sequence ID" value="NYF90410.1"/>
    <property type="molecule type" value="Genomic_DNA"/>
</dbReference>
<sequence>MSRPAISKHLRLLHSAGLVATRKRGTANLCSLDAKPLRVVDEWVQDYETFWSDSLQALKRYMEEKE</sequence>
<dbReference type="AlphaFoldDB" id="A0A852VFI9"/>
<evidence type="ECO:0000313" key="2">
    <source>
        <dbReference type="Proteomes" id="UP000564385"/>
    </source>
</evidence>
<reference evidence="1 2" key="1">
    <citation type="submission" date="2020-07" db="EMBL/GenBank/DDBJ databases">
        <title>Genomic Encyclopedia of Type Strains, Phase IV (KMG-V): Genome sequencing to study the core and pangenomes of soil and plant-associated prokaryotes.</title>
        <authorList>
            <person name="Whitman W."/>
        </authorList>
    </citation>
    <scope>NUCLEOTIDE SEQUENCE [LARGE SCALE GENOMIC DNA]</scope>
    <source>
        <strain evidence="1 2">M8UP22</strain>
    </source>
</reference>
<dbReference type="InterPro" id="IPR036390">
    <property type="entry name" value="WH_DNA-bd_sf"/>
</dbReference>
<keyword evidence="1" id="KW-0238">DNA-binding</keyword>
<comment type="caution">
    <text evidence="1">The sequence shown here is derived from an EMBL/GenBank/DDBJ whole genome shotgun (WGS) entry which is preliminary data.</text>
</comment>
<dbReference type="GO" id="GO:0003677">
    <property type="term" value="F:DNA binding"/>
    <property type="evidence" value="ECO:0007669"/>
    <property type="project" value="UniProtKB-KW"/>
</dbReference>
<gene>
    <name evidence="1" type="ORF">HDF08_002512</name>
</gene>
<protein>
    <submittedName>
        <fullName evidence="1">DNA-binding transcriptional ArsR family regulator</fullName>
    </submittedName>
</protein>